<evidence type="ECO:0008006" key="4">
    <source>
        <dbReference type="Google" id="ProtNLM"/>
    </source>
</evidence>
<dbReference type="AlphaFoldDB" id="D8LVX5"/>
<accession>D8LVX5</accession>
<keyword evidence="3" id="KW-1185">Reference proteome</keyword>
<feature type="region of interest" description="Disordered" evidence="1">
    <location>
        <begin position="54"/>
        <end position="131"/>
    </location>
</feature>
<evidence type="ECO:0000256" key="1">
    <source>
        <dbReference type="SAM" id="MobiDB-lite"/>
    </source>
</evidence>
<reference evidence="2" key="1">
    <citation type="submission" date="2010-02" db="EMBL/GenBank/DDBJ databases">
        <title>Sequencing and annotation of the Blastocystis hominis genome.</title>
        <authorList>
            <person name="Wincker P."/>
        </authorList>
    </citation>
    <scope>NUCLEOTIDE SEQUENCE</scope>
    <source>
        <strain evidence="2">Singapore isolate B</strain>
    </source>
</reference>
<dbReference type="RefSeq" id="XP_012894012.1">
    <property type="nucleotide sequence ID" value="XM_013038558.1"/>
</dbReference>
<evidence type="ECO:0000313" key="3">
    <source>
        <dbReference type="Proteomes" id="UP000008312"/>
    </source>
</evidence>
<protein>
    <recommendedName>
        <fullName evidence="4">PI31 proteasome regulator C-terminal domain-containing protein</fullName>
    </recommendedName>
</protein>
<dbReference type="EMBL" id="FN668638">
    <property type="protein sequence ID" value="CBK19964.2"/>
    <property type="molecule type" value="Genomic_DNA"/>
</dbReference>
<gene>
    <name evidence="2" type="ORF">GSBLH_T00000366001</name>
</gene>
<dbReference type="Proteomes" id="UP000008312">
    <property type="component" value="Unassembled WGS sequence"/>
</dbReference>
<dbReference type="OrthoDB" id="68090at2759"/>
<name>D8LVX5_BLAHO</name>
<feature type="compositionally biased region" description="Pro residues" evidence="1">
    <location>
        <begin position="112"/>
        <end position="122"/>
    </location>
</feature>
<sequence length="131" mass="15204">MIPLHVTKLRNEFILSSQETSCTLNSEWTQDISKQFDSFINQLSNRARYQDPYPSFDADRLPGPSFVPGGNLMGPEYFRRRRDEMDPSYRPSGARFDPFGPVGSYPNRSPQPRYPRPNPDYLPKPGFHDLY</sequence>
<dbReference type="GeneID" id="24917678"/>
<evidence type="ECO:0000313" key="2">
    <source>
        <dbReference type="EMBL" id="CBK19964.2"/>
    </source>
</evidence>
<dbReference type="InParanoid" id="D8LVX5"/>
<feature type="compositionally biased region" description="Basic and acidic residues" evidence="1">
    <location>
        <begin position="77"/>
        <end position="87"/>
    </location>
</feature>
<organism evidence="2">
    <name type="scientific">Blastocystis hominis</name>
    <dbReference type="NCBI Taxonomy" id="12968"/>
    <lineage>
        <taxon>Eukaryota</taxon>
        <taxon>Sar</taxon>
        <taxon>Stramenopiles</taxon>
        <taxon>Bigyra</taxon>
        <taxon>Opalozoa</taxon>
        <taxon>Opalinata</taxon>
        <taxon>Blastocystidae</taxon>
        <taxon>Blastocystis</taxon>
    </lineage>
</organism>
<proteinExistence type="predicted"/>